<keyword evidence="1" id="KW-0067">ATP-binding</keyword>
<evidence type="ECO:0000313" key="3">
    <source>
        <dbReference type="EMBL" id="KAL0265758.1"/>
    </source>
</evidence>
<keyword evidence="1" id="KW-0547">Nucleotide-binding</keyword>
<organism evidence="3">
    <name type="scientific">Menopon gallinae</name>
    <name type="common">poultry shaft louse</name>
    <dbReference type="NCBI Taxonomy" id="328185"/>
    <lineage>
        <taxon>Eukaryota</taxon>
        <taxon>Metazoa</taxon>
        <taxon>Ecdysozoa</taxon>
        <taxon>Arthropoda</taxon>
        <taxon>Hexapoda</taxon>
        <taxon>Insecta</taxon>
        <taxon>Pterygota</taxon>
        <taxon>Neoptera</taxon>
        <taxon>Paraneoptera</taxon>
        <taxon>Psocodea</taxon>
        <taxon>Troctomorpha</taxon>
        <taxon>Phthiraptera</taxon>
        <taxon>Amblycera</taxon>
        <taxon>Menoponidae</taxon>
        <taxon>Menopon</taxon>
    </lineage>
</organism>
<evidence type="ECO:0000256" key="1">
    <source>
        <dbReference type="PROSITE-ProRule" id="PRU10141"/>
    </source>
</evidence>
<feature type="domain" description="Protein kinase" evidence="2">
    <location>
        <begin position="10"/>
        <end position="279"/>
    </location>
</feature>
<dbReference type="SUPFAM" id="SSF56112">
    <property type="entry name" value="Protein kinase-like (PK-like)"/>
    <property type="match status" value="1"/>
</dbReference>
<reference evidence="3" key="1">
    <citation type="journal article" date="2024" name="Gigascience">
        <title>Chromosome-level genome of the poultry shaft louse Menopon gallinae provides insight into the host-switching and adaptive evolution of parasitic lice.</title>
        <authorList>
            <person name="Xu Y."/>
            <person name="Ma L."/>
            <person name="Liu S."/>
            <person name="Liang Y."/>
            <person name="Liu Q."/>
            <person name="He Z."/>
            <person name="Tian L."/>
            <person name="Duan Y."/>
            <person name="Cai W."/>
            <person name="Li H."/>
            <person name="Song F."/>
        </authorList>
    </citation>
    <scope>NUCLEOTIDE SEQUENCE</scope>
    <source>
        <strain evidence="3">Cailab_2023a</strain>
    </source>
</reference>
<dbReference type="InterPro" id="IPR000719">
    <property type="entry name" value="Prot_kinase_dom"/>
</dbReference>
<sequence length="317" mass="36535">MKKGDLIENYRITGVLGKGSFGTVYEVKHVSTGEVFALKLEASNMQVERSQLRNEKKVYSELEGLYGIADIHDFRETQEGTFLVMKRLYKSLGEISSYPPPVMTPSSVFIIGRRMVDILEGIHSRGRIYRDLKPENIMVDYRDQLYLIDFGMSKHYIDPATKAHIKISFDKKLSGTARYVSINMHKGIEQSRRDDLESLGYVLVFLAKKTLPWIGINAATGKEKNFLIGKVKDETDEASLCRGIEGGKYLARYIRYAKSLGFDERPNYDFLRSLFDKMLRQRSLEYESDWLFRDYFVEVGLQSGNESFLDKIKNIFS</sequence>
<dbReference type="InterPro" id="IPR011009">
    <property type="entry name" value="Kinase-like_dom_sf"/>
</dbReference>
<accession>A0AAW2H825</accession>
<dbReference type="AlphaFoldDB" id="A0AAW2H825"/>
<dbReference type="Pfam" id="PF00069">
    <property type="entry name" value="Pkinase"/>
    <property type="match status" value="1"/>
</dbReference>
<gene>
    <name evidence="3" type="ORF">PYX00_011473</name>
</gene>
<dbReference type="PANTHER" id="PTHR11909">
    <property type="entry name" value="CASEIN KINASE-RELATED"/>
    <property type="match status" value="1"/>
</dbReference>
<dbReference type="PROSITE" id="PS50011">
    <property type="entry name" value="PROTEIN_KINASE_DOM"/>
    <property type="match status" value="1"/>
</dbReference>
<evidence type="ECO:0000259" key="2">
    <source>
        <dbReference type="PROSITE" id="PS50011"/>
    </source>
</evidence>
<dbReference type="CDD" id="cd14016">
    <property type="entry name" value="STKc_CK1"/>
    <property type="match status" value="1"/>
</dbReference>
<feature type="binding site" evidence="1">
    <location>
        <position position="39"/>
    </location>
    <ligand>
        <name>ATP</name>
        <dbReference type="ChEBI" id="CHEBI:30616"/>
    </ligand>
</feature>
<dbReference type="EMBL" id="JARGDH010000006">
    <property type="protein sequence ID" value="KAL0265758.1"/>
    <property type="molecule type" value="Genomic_DNA"/>
</dbReference>
<dbReference type="GO" id="GO:0005524">
    <property type="term" value="F:ATP binding"/>
    <property type="evidence" value="ECO:0007669"/>
    <property type="project" value="UniProtKB-UniRule"/>
</dbReference>
<comment type="caution">
    <text evidence="3">The sequence shown here is derived from an EMBL/GenBank/DDBJ whole genome shotgun (WGS) entry which is preliminary data.</text>
</comment>
<proteinExistence type="predicted"/>
<dbReference type="GO" id="GO:0004672">
    <property type="term" value="F:protein kinase activity"/>
    <property type="evidence" value="ECO:0007669"/>
    <property type="project" value="InterPro"/>
</dbReference>
<name>A0AAW2H825_9NEOP</name>
<dbReference type="InterPro" id="IPR050235">
    <property type="entry name" value="CK1_Ser-Thr_kinase"/>
</dbReference>
<protein>
    <recommendedName>
        <fullName evidence="2">Protein kinase domain-containing protein</fullName>
    </recommendedName>
</protein>
<dbReference type="InterPro" id="IPR017441">
    <property type="entry name" value="Protein_kinase_ATP_BS"/>
</dbReference>
<dbReference type="PROSITE" id="PS00107">
    <property type="entry name" value="PROTEIN_KINASE_ATP"/>
    <property type="match status" value="1"/>
</dbReference>
<dbReference type="Gene3D" id="1.10.510.10">
    <property type="entry name" value="Transferase(Phosphotransferase) domain 1"/>
    <property type="match status" value="1"/>
</dbReference>
<dbReference type="SMART" id="SM00220">
    <property type="entry name" value="S_TKc"/>
    <property type="match status" value="1"/>
</dbReference>